<sequence>MTYKLNSDYSDLSIMINGMDKENLPMKPDELHLMDIRTASEDEPDSDSRYSQRDVQLSSQALLSGLLSSPSAASLELPISTSELERLAKSVQGISHIHTARLAGATQRPAVKPERGLSGAAHQHLGARATRQVCSSSARRRYSAACCQARARPLWSCPSAPRSSSDSASLFKVYLIYIQLGSQALLSGLLSSPSAASLELPISTSELERLGKSVQEAAAADWQAQAAAAPQPEAPIENEVCRDRLLKHIQRCQALLDSRLDSIEAQVAELESQEPSFGEQYETAEHYPRIKQTVQMLMRDLDTMEELGVIT</sequence>
<protein>
    <submittedName>
        <fullName evidence="1">Phd finger domain-containing protein</fullName>
    </submittedName>
</protein>
<proteinExistence type="predicted"/>
<organism evidence="1 2">
    <name type="scientific">Operophtera brumata</name>
    <name type="common">Winter moth</name>
    <name type="synonym">Phalaena brumata</name>
    <dbReference type="NCBI Taxonomy" id="104452"/>
    <lineage>
        <taxon>Eukaryota</taxon>
        <taxon>Metazoa</taxon>
        <taxon>Ecdysozoa</taxon>
        <taxon>Arthropoda</taxon>
        <taxon>Hexapoda</taxon>
        <taxon>Insecta</taxon>
        <taxon>Pterygota</taxon>
        <taxon>Neoptera</taxon>
        <taxon>Endopterygota</taxon>
        <taxon>Lepidoptera</taxon>
        <taxon>Glossata</taxon>
        <taxon>Ditrysia</taxon>
        <taxon>Geometroidea</taxon>
        <taxon>Geometridae</taxon>
        <taxon>Larentiinae</taxon>
        <taxon>Operophtera</taxon>
    </lineage>
</organism>
<dbReference type="STRING" id="104452.A0A0L7KSV3"/>
<name>A0A0L7KSV3_OPEBR</name>
<dbReference type="EMBL" id="JTDY01006283">
    <property type="protein sequence ID" value="KOB66141.1"/>
    <property type="molecule type" value="Genomic_DNA"/>
</dbReference>
<accession>A0A0L7KSV3</accession>
<keyword evidence="2" id="KW-1185">Reference proteome</keyword>
<reference evidence="1 2" key="1">
    <citation type="journal article" date="2015" name="Genome Biol. Evol.">
        <title>The genome of winter moth (Operophtera brumata) provides a genomic perspective on sexual dimorphism and phenology.</title>
        <authorList>
            <person name="Derks M.F."/>
            <person name="Smit S."/>
            <person name="Salis L."/>
            <person name="Schijlen E."/>
            <person name="Bossers A."/>
            <person name="Mateman C."/>
            <person name="Pijl A.S."/>
            <person name="de Ridder D."/>
            <person name="Groenen M.A."/>
            <person name="Visser M.E."/>
            <person name="Megens H.J."/>
        </authorList>
    </citation>
    <scope>NUCLEOTIDE SEQUENCE [LARGE SCALE GENOMIC DNA]</scope>
    <source>
        <strain evidence="1">WM2013NL</strain>
        <tissue evidence="1">Head and thorax</tissue>
    </source>
</reference>
<dbReference type="AlphaFoldDB" id="A0A0L7KSV3"/>
<dbReference type="Proteomes" id="UP000037510">
    <property type="component" value="Unassembled WGS sequence"/>
</dbReference>
<comment type="caution">
    <text evidence="1">The sequence shown here is derived from an EMBL/GenBank/DDBJ whole genome shotgun (WGS) entry which is preliminary data.</text>
</comment>
<gene>
    <name evidence="1" type="ORF">OBRU01_21702</name>
</gene>
<evidence type="ECO:0000313" key="1">
    <source>
        <dbReference type="EMBL" id="KOB66141.1"/>
    </source>
</evidence>
<evidence type="ECO:0000313" key="2">
    <source>
        <dbReference type="Proteomes" id="UP000037510"/>
    </source>
</evidence>